<dbReference type="PROSITE" id="PS50943">
    <property type="entry name" value="HTH_CROC1"/>
    <property type="match status" value="1"/>
</dbReference>
<evidence type="ECO:0000313" key="3">
    <source>
        <dbReference type="Proteomes" id="UP001077662"/>
    </source>
</evidence>
<dbReference type="Gene3D" id="1.10.260.40">
    <property type="entry name" value="lambda repressor-like DNA-binding domains"/>
    <property type="match status" value="1"/>
</dbReference>
<organism evidence="2 3">
    <name type="scientific">Brevibacillus laterosporus</name>
    <name type="common">Bacillus laterosporus</name>
    <dbReference type="NCBI Taxonomy" id="1465"/>
    <lineage>
        <taxon>Bacteria</taxon>
        <taxon>Bacillati</taxon>
        <taxon>Bacillota</taxon>
        <taxon>Bacilli</taxon>
        <taxon>Bacillales</taxon>
        <taxon>Paenibacillaceae</taxon>
        <taxon>Brevibacillus</taxon>
    </lineage>
</organism>
<dbReference type="InterPro" id="IPR010982">
    <property type="entry name" value="Lambda_DNA-bd_dom_sf"/>
</dbReference>
<dbReference type="RefSeq" id="WP_161555075.1">
    <property type="nucleotide sequence ID" value="NZ_JANSGW010000018.1"/>
</dbReference>
<name>A0AAP3DI56_BRELA</name>
<proteinExistence type="predicted"/>
<dbReference type="CDD" id="cd00093">
    <property type="entry name" value="HTH_XRE"/>
    <property type="match status" value="1"/>
</dbReference>
<dbReference type="EMBL" id="JAPTNE010000018">
    <property type="protein sequence ID" value="MCZ0808092.1"/>
    <property type="molecule type" value="Genomic_DNA"/>
</dbReference>
<reference evidence="2" key="1">
    <citation type="submission" date="2022-09" db="EMBL/GenBank/DDBJ databases">
        <title>Genome analysis and characterization of larvicidal activity of Brevibacillus strains.</title>
        <authorList>
            <person name="Patrusheva E.V."/>
            <person name="Izotova A.O."/>
            <person name="Toshchakov S.V."/>
            <person name="Sineoky S.P."/>
        </authorList>
    </citation>
    <scope>NUCLEOTIDE SEQUENCE</scope>
    <source>
        <strain evidence="2">VKPM_B-13247</strain>
    </source>
</reference>
<sequence>MHNLIRAYVKKKGLKFNYVADKAGIERKKFYRLINGQTTLTLEEYERICRLSLEVSPAYFFENKFLETKNETNKKPA</sequence>
<feature type="domain" description="HTH cro/C1-type" evidence="1">
    <location>
        <begin position="5"/>
        <end position="60"/>
    </location>
</feature>
<protein>
    <submittedName>
        <fullName evidence="2">Helix-turn-helix transcriptional regulator</fullName>
    </submittedName>
</protein>
<dbReference type="SMART" id="SM00530">
    <property type="entry name" value="HTH_XRE"/>
    <property type="match status" value="1"/>
</dbReference>
<dbReference type="InterPro" id="IPR001387">
    <property type="entry name" value="Cro/C1-type_HTH"/>
</dbReference>
<dbReference type="Proteomes" id="UP001077662">
    <property type="component" value="Unassembled WGS sequence"/>
</dbReference>
<dbReference type="Pfam" id="PF13560">
    <property type="entry name" value="HTH_31"/>
    <property type="match status" value="1"/>
</dbReference>
<dbReference type="GO" id="GO:0003677">
    <property type="term" value="F:DNA binding"/>
    <property type="evidence" value="ECO:0007669"/>
    <property type="project" value="InterPro"/>
</dbReference>
<evidence type="ECO:0000259" key="1">
    <source>
        <dbReference type="PROSITE" id="PS50943"/>
    </source>
</evidence>
<gene>
    <name evidence="2" type="ORF">O0554_14440</name>
</gene>
<dbReference type="SUPFAM" id="SSF47413">
    <property type="entry name" value="lambda repressor-like DNA-binding domains"/>
    <property type="match status" value="1"/>
</dbReference>
<accession>A0AAP3DI56</accession>
<evidence type="ECO:0000313" key="2">
    <source>
        <dbReference type="EMBL" id="MCZ0808092.1"/>
    </source>
</evidence>
<dbReference type="AlphaFoldDB" id="A0AAP3DI56"/>
<comment type="caution">
    <text evidence="2">The sequence shown here is derived from an EMBL/GenBank/DDBJ whole genome shotgun (WGS) entry which is preliminary data.</text>
</comment>